<comment type="pathway">
    <text evidence="1 13">Isoprenoid biosynthesis; isopentenyl diphosphate biosynthesis via mevalonate pathway; isopentenyl diphosphate from (R)-mevalonate: step 2/3.</text>
</comment>
<organism evidence="16 17">
    <name type="scientific">Starmerella bacillaris</name>
    <name type="common">Yeast</name>
    <name type="synonym">Candida zemplinina</name>
    <dbReference type="NCBI Taxonomy" id="1247836"/>
    <lineage>
        <taxon>Eukaryota</taxon>
        <taxon>Fungi</taxon>
        <taxon>Dikarya</taxon>
        <taxon>Ascomycota</taxon>
        <taxon>Saccharomycotina</taxon>
        <taxon>Dipodascomycetes</taxon>
        <taxon>Dipodascales</taxon>
        <taxon>Trichomonascaceae</taxon>
        <taxon>Starmerella</taxon>
    </lineage>
</organism>
<feature type="compositionally biased region" description="Polar residues" evidence="14">
    <location>
        <begin position="11"/>
        <end position="24"/>
    </location>
</feature>
<sequence length="420" mass="44504">MSNVKEYAAGSTPTHTNLKPQKSTLCSSSPQISAMIPDYVASAPGKALLAGGYLVLFPEFSGLSVALDSRVYAAAKRGQQPLVVECPQFASEWKLPEDTRNPYLAAAYNVVSSYYGEPLTGKVTIWSDDGFHSQAGVTGPRLLKRFANHGKDITQVPKTGLGSSAAFVVAVVRGLVALRTDEVSLQTVHNLAQIAHCIAQGKIGSGFDVATAVYGTILYTRFPAATIDACMPDAGGQLQTELVRKCVDSAWDMSFSKQSLPDSVQLVLGDVAVGTKTTGMVKKVLSWKQNNPEASAALFSDLNAANQGLVRALDANTDIKQALSAVRAQLQRLTRESQVDVEPLSQSKRLDAASEISGVLGAVVPGAGGDDAVCLLVDSNVASVEAVLAELNKRVSDVSWMQLDADSTGLKSEPVQEFDW</sequence>
<evidence type="ECO:0000256" key="4">
    <source>
        <dbReference type="ARBA" id="ARBA00022516"/>
    </source>
</evidence>
<dbReference type="InterPro" id="IPR014721">
    <property type="entry name" value="Ribsml_uS5_D2-typ_fold_subgr"/>
</dbReference>
<evidence type="ECO:0000256" key="12">
    <source>
        <dbReference type="ARBA" id="ARBA00029326"/>
    </source>
</evidence>
<dbReference type="GO" id="GO:0004631">
    <property type="term" value="F:phosphomevalonate kinase activity"/>
    <property type="evidence" value="ECO:0007669"/>
    <property type="project" value="UniProtKB-UniRule"/>
</dbReference>
<evidence type="ECO:0000256" key="9">
    <source>
        <dbReference type="ARBA" id="ARBA00022955"/>
    </source>
</evidence>
<dbReference type="Proteomes" id="UP001362899">
    <property type="component" value="Unassembled WGS sequence"/>
</dbReference>
<keyword evidence="4 13" id="KW-0444">Lipid biosynthesis</keyword>
<dbReference type="SUPFAM" id="SSF55060">
    <property type="entry name" value="GHMP Kinase, C-terminal domain"/>
    <property type="match status" value="1"/>
</dbReference>
<accession>A0AAV5RN08</accession>
<dbReference type="PANTHER" id="PTHR31814:SF2">
    <property type="entry name" value="PHOSPHOMEVALONATE KINASE"/>
    <property type="match status" value="1"/>
</dbReference>
<keyword evidence="10 13" id="KW-0443">Lipid metabolism</keyword>
<dbReference type="InterPro" id="IPR020568">
    <property type="entry name" value="Ribosomal_Su5_D2-typ_SF"/>
</dbReference>
<dbReference type="Gene3D" id="3.30.230.10">
    <property type="match status" value="1"/>
</dbReference>
<dbReference type="PIRSF" id="PIRSF017288">
    <property type="entry name" value="PMK_GHMP_euk"/>
    <property type="match status" value="1"/>
</dbReference>
<keyword evidence="17" id="KW-1185">Reference proteome</keyword>
<evidence type="ECO:0000256" key="10">
    <source>
        <dbReference type="ARBA" id="ARBA00023098"/>
    </source>
</evidence>
<dbReference type="InterPro" id="IPR035102">
    <property type="entry name" value="Phosphomevalonate_kinase"/>
</dbReference>
<keyword evidence="11 13" id="KW-0753">Steroid metabolism</keyword>
<dbReference type="GO" id="GO:0005524">
    <property type="term" value="F:ATP binding"/>
    <property type="evidence" value="ECO:0007669"/>
    <property type="project" value="UniProtKB-UniRule"/>
</dbReference>
<dbReference type="InterPro" id="IPR016005">
    <property type="entry name" value="Erg8"/>
</dbReference>
<evidence type="ECO:0000313" key="16">
    <source>
        <dbReference type="EMBL" id="GMM52906.1"/>
    </source>
</evidence>
<dbReference type="AlphaFoldDB" id="A0AAV5RN08"/>
<protein>
    <recommendedName>
        <fullName evidence="3 13">Phosphomevalonate kinase</fullName>
        <ecNumber evidence="3 13">2.7.4.2</ecNumber>
    </recommendedName>
</protein>
<name>A0AAV5RN08_STABA</name>
<dbReference type="EC" id="2.7.4.2" evidence="3 13"/>
<comment type="similarity">
    <text evidence="2 13">Belongs to the GHMP kinase family. Mevalonate kinase subfamily.</text>
</comment>
<evidence type="ECO:0000256" key="7">
    <source>
        <dbReference type="ARBA" id="ARBA00022777"/>
    </source>
</evidence>
<keyword evidence="9 13" id="KW-0752">Steroid biosynthesis</keyword>
<evidence type="ECO:0000256" key="14">
    <source>
        <dbReference type="SAM" id="MobiDB-lite"/>
    </source>
</evidence>
<keyword evidence="8" id="KW-0067">ATP-binding</keyword>
<evidence type="ECO:0000256" key="2">
    <source>
        <dbReference type="ARBA" id="ARBA00006495"/>
    </source>
</evidence>
<dbReference type="SUPFAM" id="SSF54211">
    <property type="entry name" value="Ribosomal protein S5 domain 2-like"/>
    <property type="match status" value="1"/>
</dbReference>
<dbReference type="GO" id="GO:0005777">
    <property type="term" value="C:peroxisome"/>
    <property type="evidence" value="ECO:0007669"/>
    <property type="project" value="TreeGrafter"/>
</dbReference>
<evidence type="ECO:0000259" key="15">
    <source>
        <dbReference type="Pfam" id="PF00288"/>
    </source>
</evidence>
<proteinExistence type="inferred from homology"/>
<evidence type="ECO:0000256" key="3">
    <source>
        <dbReference type="ARBA" id="ARBA00012958"/>
    </source>
</evidence>
<dbReference type="Gene3D" id="3.30.70.890">
    <property type="entry name" value="GHMP kinase, C-terminal domain"/>
    <property type="match status" value="1"/>
</dbReference>
<dbReference type="InterPro" id="IPR006204">
    <property type="entry name" value="GHMP_kinase_N_dom"/>
</dbReference>
<dbReference type="EMBL" id="BTGC01000008">
    <property type="protein sequence ID" value="GMM52906.1"/>
    <property type="molecule type" value="Genomic_DNA"/>
</dbReference>
<feature type="domain" description="GHMP kinase N-terminal" evidence="15">
    <location>
        <begin position="156"/>
        <end position="215"/>
    </location>
</feature>
<evidence type="ECO:0000256" key="13">
    <source>
        <dbReference type="PIRNR" id="PIRNR017288"/>
    </source>
</evidence>
<reference evidence="16 17" key="1">
    <citation type="journal article" date="2023" name="Elife">
        <title>Identification of key yeast species and microbe-microbe interactions impacting larval growth of Drosophila in the wild.</title>
        <authorList>
            <person name="Mure A."/>
            <person name="Sugiura Y."/>
            <person name="Maeda R."/>
            <person name="Honda K."/>
            <person name="Sakurai N."/>
            <person name="Takahashi Y."/>
            <person name="Watada M."/>
            <person name="Katoh T."/>
            <person name="Gotoh A."/>
            <person name="Gotoh Y."/>
            <person name="Taniguchi I."/>
            <person name="Nakamura K."/>
            <person name="Hayashi T."/>
            <person name="Katayama T."/>
            <person name="Uemura T."/>
            <person name="Hattori Y."/>
        </authorList>
    </citation>
    <scope>NUCLEOTIDE SEQUENCE [LARGE SCALE GENOMIC DNA]</scope>
    <source>
        <strain evidence="16 17">SB-73</strain>
    </source>
</reference>
<evidence type="ECO:0000256" key="8">
    <source>
        <dbReference type="ARBA" id="ARBA00022840"/>
    </source>
</evidence>
<keyword evidence="5 13" id="KW-0808">Transferase</keyword>
<dbReference type="PANTHER" id="PTHR31814">
    <property type="match status" value="1"/>
</dbReference>
<dbReference type="Pfam" id="PF00288">
    <property type="entry name" value="GHMP_kinases_N"/>
    <property type="match status" value="1"/>
</dbReference>
<dbReference type="GO" id="GO:0019287">
    <property type="term" value="P:isopentenyl diphosphate biosynthetic process, mevalonate pathway"/>
    <property type="evidence" value="ECO:0007669"/>
    <property type="project" value="UniProtKB-UniRule"/>
</dbReference>
<evidence type="ECO:0000256" key="11">
    <source>
        <dbReference type="ARBA" id="ARBA00023221"/>
    </source>
</evidence>
<dbReference type="GO" id="GO:0010142">
    <property type="term" value="P:farnesyl diphosphate biosynthetic process, mevalonate pathway"/>
    <property type="evidence" value="ECO:0007669"/>
    <property type="project" value="TreeGrafter"/>
</dbReference>
<comment type="catalytic activity">
    <reaction evidence="12">
        <text>(R)-5-phosphomevalonate + ATP = (R)-5-diphosphomevalonate + ADP</text>
        <dbReference type="Rhea" id="RHEA:16341"/>
        <dbReference type="ChEBI" id="CHEBI:30616"/>
        <dbReference type="ChEBI" id="CHEBI:57557"/>
        <dbReference type="ChEBI" id="CHEBI:58146"/>
        <dbReference type="ChEBI" id="CHEBI:456216"/>
        <dbReference type="EC" id="2.7.4.2"/>
    </reaction>
    <physiologicalReaction direction="left-to-right" evidence="12">
        <dbReference type="Rhea" id="RHEA:16342"/>
    </physiologicalReaction>
</comment>
<evidence type="ECO:0000256" key="5">
    <source>
        <dbReference type="ARBA" id="ARBA00022679"/>
    </source>
</evidence>
<dbReference type="InterPro" id="IPR006203">
    <property type="entry name" value="GHMP_knse_ATP-bd_CS"/>
</dbReference>
<evidence type="ECO:0000313" key="17">
    <source>
        <dbReference type="Proteomes" id="UP001362899"/>
    </source>
</evidence>
<keyword evidence="6" id="KW-0547">Nucleotide-binding</keyword>
<evidence type="ECO:0000256" key="1">
    <source>
        <dbReference type="ARBA" id="ARBA00005017"/>
    </source>
</evidence>
<gene>
    <name evidence="16" type="ORF">DASB73_038690</name>
</gene>
<dbReference type="InterPro" id="IPR036554">
    <property type="entry name" value="GHMP_kinase_C_sf"/>
</dbReference>
<comment type="caution">
    <text evidence="16">The sequence shown here is derived from an EMBL/GenBank/DDBJ whole genome shotgun (WGS) entry which is preliminary data.</text>
</comment>
<feature type="region of interest" description="Disordered" evidence="14">
    <location>
        <begin position="1"/>
        <end position="24"/>
    </location>
</feature>
<keyword evidence="7 13" id="KW-0418">Kinase</keyword>
<dbReference type="PROSITE" id="PS00627">
    <property type="entry name" value="GHMP_KINASES_ATP"/>
    <property type="match status" value="1"/>
</dbReference>
<dbReference type="GO" id="GO:0006696">
    <property type="term" value="P:ergosterol biosynthetic process"/>
    <property type="evidence" value="ECO:0007669"/>
    <property type="project" value="TreeGrafter"/>
</dbReference>
<evidence type="ECO:0000256" key="6">
    <source>
        <dbReference type="ARBA" id="ARBA00022741"/>
    </source>
</evidence>